<dbReference type="EMBL" id="ABYJ02000189">
    <property type="protein sequence ID" value="EEU99608.1"/>
    <property type="molecule type" value="Genomic_DNA"/>
</dbReference>
<accession>C7GEX4</accession>
<proteinExistence type="predicted"/>
<gene>
    <name evidence="1" type="ORF">ROSINTL182_08476</name>
</gene>
<dbReference type="Proteomes" id="UP000004828">
    <property type="component" value="Unassembled WGS sequence"/>
</dbReference>
<protein>
    <submittedName>
        <fullName evidence="1">Uncharacterized protein</fullName>
    </submittedName>
</protein>
<comment type="caution">
    <text evidence="1">The sequence shown here is derived from an EMBL/GenBank/DDBJ whole genome shotgun (WGS) entry which is preliminary data.</text>
</comment>
<name>C7GEX4_9FIRM</name>
<dbReference type="HOGENOM" id="CLU_3172748_0_0_9"/>
<dbReference type="AlphaFoldDB" id="C7GEX4"/>
<reference evidence="1 2" key="1">
    <citation type="submission" date="2009-08" db="EMBL/GenBank/DDBJ databases">
        <authorList>
            <person name="Weinstock G."/>
            <person name="Sodergren E."/>
            <person name="Clifton S."/>
            <person name="Fulton L."/>
            <person name="Fulton B."/>
            <person name="Courtney L."/>
            <person name="Fronick C."/>
            <person name="Harrison M."/>
            <person name="Strong C."/>
            <person name="Farmer C."/>
            <person name="Delahaunty K."/>
            <person name="Markovic C."/>
            <person name="Hall O."/>
            <person name="Minx P."/>
            <person name="Tomlinson C."/>
            <person name="Mitreva M."/>
            <person name="Nelson J."/>
            <person name="Hou S."/>
            <person name="Wollam A."/>
            <person name="Pepin K.H."/>
            <person name="Johnson M."/>
            <person name="Bhonagiri V."/>
            <person name="Nash W.E."/>
            <person name="Warren W."/>
            <person name="Chinwalla A."/>
            <person name="Mardis E.R."/>
            <person name="Wilson R.K."/>
        </authorList>
    </citation>
    <scope>NUCLEOTIDE SEQUENCE [LARGE SCALE GENOMIC DNA]</scope>
    <source>
        <strain evidence="1 2">L1-82</strain>
    </source>
</reference>
<evidence type="ECO:0000313" key="1">
    <source>
        <dbReference type="EMBL" id="EEU99608.1"/>
    </source>
</evidence>
<organism evidence="1 2">
    <name type="scientific">Roseburia intestinalis L1-82</name>
    <dbReference type="NCBI Taxonomy" id="536231"/>
    <lineage>
        <taxon>Bacteria</taxon>
        <taxon>Bacillati</taxon>
        <taxon>Bacillota</taxon>
        <taxon>Clostridia</taxon>
        <taxon>Lachnospirales</taxon>
        <taxon>Lachnospiraceae</taxon>
        <taxon>Roseburia</taxon>
    </lineage>
</organism>
<evidence type="ECO:0000313" key="2">
    <source>
        <dbReference type="Proteomes" id="UP000004828"/>
    </source>
</evidence>
<sequence>MRTTKFLYLSVILILRPELTRAESSIKINNRHQACKMRQRSMNFTDQ</sequence>